<dbReference type="RefSeq" id="WP_145179560.1">
    <property type="nucleotide sequence ID" value="NZ_CP037422.1"/>
</dbReference>
<evidence type="ECO:0000256" key="1">
    <source>
        <dbReference type="SAM" id="Coils"/>
    </source>
</evidence>
<proteinExistence type="predicted"/>
<gene>
    <name evidence="3" type="ORF">V202x_52400</name>
</gene>
<sequence precursor="true">MPSALSIRVSCCLILASILNGCAAVNSIALIPQRIGEKWTYRSKIAREKQLDKAAVHEAKLADLEDERVVLKISRDVLVEKRRAEREALMADARAEIEASRPEFREQLETDLGLKFNQRLNVGQLQVDLKKMEALLDDRKQEQKKLDEDYAKRLKLHRENLAKLRSGKQNLESGSEDCARPLKDKLIDKENLEAPPKLAILPTEIPLMLPVTLNVELQNPSLRQSNIKRTTVPLLECKEALEDECCKGCLDGCTQCLPTTKKKRIFGGLGQTLAPPAVYQTASEDSILGGFGSESLPPAPQSPEN</sequence>
<accession>A0A517X2V0</accession>
<keyword evidence="1" id="KW-0175">Coiled coil</keyword>
<dbReference type="Proteomes" id="UP000318384">
    <property type="component" value="Chromosome"/>
</dbReference>
<reference evidence="3 4" key="1">
    <citation type="submission" date="2019-03" db="EMBL/GenBank/DDBJ databases">
        <title>Deep-cultivation of Planctomycetes and their phenomic and genomic characterization uncovers novel biology.</title>
        <authorList>
            <person name="Wiegand S."/>
            <person name="Jogler M."/>
            <person name="Boedeker C."/>
            <person name="Pinto D."/>
            <person name="Vollmers J."/>
            <person name="Rivas-Marin E."/>
            <person name="Kohn T."/>
            <person name="Peeters S.H."/>
            <person name="Heuer A."/>
            <person name="Rast P."/>
            <person name="Oberbeckmann S."/>
            <person name="Bunk B."/>
            <person name="Jeske O."/>
            <person name="Meyerdierks A."/>
            <person name="Storesund J.E."/>
            <person name="Kallscheuer N."/>
            <person name="Luecker S."/>
            <person name="Lage O.M."/>
            <person name="Pohl T."/>
            <person name="Merkel B.J."/>
            <person name="Hornburger P."/>
            <person name="Mueller R.-W."/>
            <person name="Bruemmer F."/>
            <person name="Labrenz M."/>
            <person name="Spormann A.M."/>
            <person name="Op den Camp H."/>
            <person name="Overmann J."/>
            <person name="Amann R."/>
            <person name="Jetten M.S.M."/>
            <person name="Mascher T."/>
            <person name="Medema M.H."/>
            <person name="Devos D.P."/>
            <person name="Kaster A.-K."/>
            <person name="Ovreas L."/>
            <person name="Rohde M."/>
            <person name="Galperin M.Y."/>
            <person name="Jogler C."/>
        </authorList>
    </citation>
    <scope>NUCLEOTIDE SEQUENCE [LARGE SCALE GENOMIC DNA]</scope>
    <source>
        <strain evidence="3 4">V202</strain>
    </source>
</reference>
<keyword evidence="2" id="KW-0732">Signal</keyword>
<keyword evidence="4" id="KW-1185">Reference proteome</keyword>
<name>A0A517X2V0_9PLAN</name>
<organism evidence="3 4">
    <name type="scientific">Gimesia aquarii</name>
    <dbReference type="NCBI Taxonomy" id="2527964"/>
    <lineage>
        <taxon>Bacteria</taxon>
        <taxon>Pseudomonadati</taxon>
        <taxon>Planctomycetota</taxon>
        <taxon>Planctomycetia</taxon>
        <taxon>Planctomycetales</taxon>
        <taxon>Planctomycetaceae</taxon>
        <taxon>Gimesia</taxon>
    </lineage>
</organism>
<feature type="chain" id="PRO_5022017399" description="Chromosome partition protein Smc" evidence="2">
    <location>
        <begin position="24"/>
        <end position="305"/>
    </location>
</feature>
<evidence type="ECO:0008006" key="5">
    <source>
        <dbReference type="Google" id="ProtNLM"/>
    </source>
</evidence>
<feature type="signal peptide" evidence="2">
    <location>
        <begin position="1"/>
        <end position="23"/>
    </location>
</feature>
<feature type="coiled-coil region" evidence="1">
    <location>
        <begin position="122"/>
        <end position="149"/>
    </location>
</feature>
<protein>
    <recommendedName>
        <fullName evidence="5">Chromosome partition protein Smc</fullName>
    </recommendedName>
</protein>
<evidence type="ECO:0000313" key="4">
    <source>
        <dbReference type="Proteomes" id="UP000318384"/>
    </source>
</evidence>
<dbReference type="AlphaFoldDB" id="A0A517X2V0"/>
<evidence type="ECO:0000313" key="3">
    <source>
        <dbReference type="EMBL" id="QDU11815.1"/>
    </source>
</evidence>
<dbReference type="EMBL" id="CP037422">
    <property type="protein sequence ID" value="QDU11815.1"/>
    <property type="molecule type" value="Genomic_DNA"/>
</dbReference>
<evidence type="ECO:0000256" key="2">
    <source>
        <dbReference type="SAM" id="SignalP"/>
    </source>
</evidence>